<dbReference type="EMBL" id="MFPS01000009">
    <property type="protein sequence ID" value="OGH58713.1"/>
    <property type="molecule type" value="Genomic_DNA"/>
</dbReference>
<dbReference type="NCBIfam" id="TIGR02532">
    <property type="entry name" value="IV_pilin_GFxxxE"/>
    <property type="match status" value="1"/>
</dbReference>
<evidence type="ECO:0000313" key="3">
    <source>
        <dbReference type="Proteomes" id="UP000177067"/>
    </source>
</evidence>
<dbReference type="InterPro" id="IPR045584">
    <property type="entry name" value="Pilin-like"/>
</dbReference>
<dbReference type="SUPFAM" id="SSF54523">
    <property type="entry name" value="Pili subunits"/>
    <property type="match status" value="1"/>
</dbReference>
<accession>A0A1F6LHF8</accession>
<dbReference type="Pfam" id="PF07963">
    <property type="entry name" value="N_methyl"/>
    <property type="match status" value="1"/>
</dbReference>
<keyword evidence="1" id="KW-0472">Membrane</keyword>
<evidence type="ECO:0008006" key="4">
    <source>
        <dbReference type="Google" id="ProtNLM"/>
    </source>
</evidence>
<keyword evidence="1" id="KW-1133">Transmembrane helix</keyword>
<dbReference type="Proteomes" id="UP000177067">
    <property type="component" value="Unassembled WGS sequence"/>
</dbReference>
<keyword evidence="1" id="KW-0812">Transmembrane</keyword>
<evidence type="ECO:0000256" key="1">
    <source>
        <dbReference type="SAM" id="Phobius"/>
    </source>
</evidence>
<comment type="caution">
    <text evidence="2">The sequence shown here is derived from an EMBL/GenBank/DDBJ whole genome shotgun (WGS) entry which is preliminary data.</text>
</comment>
<name>A0A1F6LHF8_9BACT</name>
<dbReference type="InterPro" id="IPR012902">
    <property type="entry name" value="N_methyl_site"/>
</dbReference>
<dbReference type="AlphaFoldDB" id="A0A1F6LHF8"/>
<proteinExistence type="predicted"/>
<feature type="transmembrane region" description="Helical" evidence="1">
    <location>
        <begin position="12"/>
        <end position="34"/>
    </location>
</feature>
<gene>
    <name evidence="2" type="ORF">A2725_03385</name>
</gene>
<evidence type="ECO:0000313" key="2">
    <source>
        <dbReference type="EMBL" id="OGH58713.1"/>
    </source>
</evidence>
<sequence>MFFLKKNKKGFTLIEMMMYIFIMLLITTMVASFLPQLVRNNLNIQARGEVLGNTRSALEVIAQEIRHASNIYTPTSIFDSSPGQLSLESTNNVPVGETITFIDFFVDGDRLYMKREGVVSEIIVSQKTKIDDLTFTHINSAGSYQAVRVSITASYDSPSTEIQEKSSVTLTTTASLRSY</sequence>
<organism evidence="2 3">
    <name type="scientific">Candidatus Magasanikbacteria bacterium RIFCSPHIGHO2_01_FULL_33_34</name>
    <dbReference type="NCBI Taxonomy" id="1798671"/>
    <lineage>
        <taxon>Bacteria</taxon>
        <taxon>Candidatus Magasanikiibacteriota</taxon>
    </lineage>
</organism>
<protein>
    <recommendedName>
        <fullName evidence="4">Type II secretion system protein GspH</fullName>
    </recommendedName>
</protein>
<reference evidence="2 3" key="1">
    <citation type="journal article" date="2016" name="Nat. Commun.">
        <title>Thousands of microbial genomes shed light on interconnected biogeochemical processes in an aquifer system.</title>
        <authorList>
            <person name="Anantharaman K."/>
            <person name="Brown C.T."/>
            <person name="Hug L.A."/>
            <person name="Sharon I."/>
            <person name="Castelle C.J."/>
            <person name="Probst A.J."/>
            <person name="Thomas B.C."/>
            <person name="Singh A."/>
            <person name="Wilkins M.J."/>
            <person name="Karaoz U."/>
            <person name="Brodie E.L."/>
            <person name="Williams K.H."/>
            <person name="Hubbard S.S."/>
            <person name="Banfield J.F."/>
        </authorList>
    </citation>
    <scope>NUCLEOTIDE SEQUENCE [LARGE SCALE GENOMIC DNA]</scope>
</reference>